<proteinExistence type="inferred from homology"/>
<evidence type="ECO:0000313" key="7">
    <source>
        <dbReference type="EMBL" id="OGF97586.1"/>
    </source>
</evidence>
<dbReference type="EC" id="2.3.1.39" evidence="4"/>
<dbReference type="GO" id="GO:0006633">
    <property type="term" value="P:fatty acid biosynthetic process"/>
    <property type="evidence" value="ECO:0007669"/>
    <property type="project" value="TreeGrafter"/>
</dbReference>
<evidence type="ECO:0000256" key="1">
    <source>
        <dbReference type="ARBA" id="ARBA00022679"/>
    </source>
</evidence>
<dbReference type="SMART" id="SM00827">
    <property type="entry name" value="PKS_AT"/>
    <property type="match status" value="1"/>
</dbReference>
<dbReference type="EMBL" id="MFIW01000078">
    <property type="protein sequence ID" value="OGF97586.1"/>
    <property type="molecule type" value="Genomic_DNA"/>
</dbReference>
<evidence type="ECO:0000256" key="5">
    <source>
        <dbReference type="PIRSR" id="PIRSR000446-1"/>
    </source>
</evidence>
<feature type="active site" evidence="5">
    <location>
        <position position="200"/>
    </location>
</feature>
<accession>A0A1F5YCA0</accession>
<name>A0A1F5YCA0_9BACT</name>
<keyword evidence="1 4" id="KW-0808">Transferase</keyword>
<evidence type="ECO:0000259" key="6">
    <source>
        <dbReference type="SMART" id="SM00827"/>
    </source>
</evidence>
<dbReference type="PANTHER" id="PTHR42681">
    <property type="entry name" value="MALONYL-COA-ACYL CARRIER PROTEIN TRANSACYLASE, MITOCHONDRIAL"/>
    <property type="match status" value="1"/>
</dbReference>
<comment type="catalytic activity">
    <reaction evidence="3 4">
        <text>holo-[ACP] + malonyl-CoA = malonyl-[ACP] + CoA</text>
        <dbReference type="Rhea" id="RHEA:41792"/>
        <dbReference type="Rhea" id="RHEA-COMP:9623"/>
        <dbReference type="Rhea" id="RHEA-COMP:9685"/>
        <dbReference type="ChEBI" id="CHEBI:57287"/>
        <dbReference type="ChEBI" id="CHEBI:57384"/>
        <dbReference type="ChEBI" id="CHEBI:64479"/>
        <dbReference type="ChEBI" id="CHEBI:78449"/>
        <dbReference type="EC" id="2.3.1.39"/>
    </reaction>
</comment>
<dbReference type="Gene3D" id="3.40.366.10">
    <property type="entry name" value="Malonyl-Coenzyme A Acyl Carrier Protein, domain 2"/>
    <property type="match status" value="1"/>
</dbReference>
<comment type="caution">
    <text evidence="7">The sequence shown here is derived from an EMBL/GenBank/DDBJ whole genome shotgun (WGS) entry which is preliminary data.</text>
</comment>
<gene>
    <name evidence="7" type="ORF">A2Z06_00940</name>
</gene>
<dbReference type="Proteomes" id="UP000179034">
    <property type="component" value="Unassembled WGS sequence"/>
</dbReference>
<dbReference type="InterPro" id="IPR004410">
    <property type="entry name" value="Malonyl_CoA-ACP_transAc_FabD"/>
</dbReference>
<protein>
    <recommendedName>
        <fullName evidence="4">Malonyl CoA-acyl carrier protein transacylase</fullName>
        <ecNumber evidence="4">2.3.1.39</ecNumber>
    </recommendedName>
</protein>
<evidence type="ECO:0000256" key="4">
    <source>
        <dbReference type="PIRNR" id="PIRNR000446"/>
    </source>
</evidence>
<comment type="similarity">
    <text evidence="4">Belongs to the fabD family.</text>
</comment>
<reference evidence="7 8" key="1">
    <citation type="journal article" date="2016" name="Nat. Commun.">
        <title>Thousands of microbial genomes shed light on interconnected biogeochemical processes in an aquifer system.</title>
        <authorList>
            <person name="Anantharaman K."/>
            <person name="Brown C.T."/>
            <person name="Hug L.A."/>
            <person name="Sharon I."/>
            <person name="Castelle C.J."/>
            <person name="Probst A.J."/>
            <person name="Thomas B.C."/>
            <person name="Singh A."/>
            <person name="Wilkins M.J."/>
            <person name="Karaoz U."/>
            <person name="Brodie E.L."/>
            <person name="Williams K.H."/>
            <person name="Hubbard S.S."/>
            <person name="Banfield J.F."/>
        </authorList>
    </citation>
    <scope>NUCLEOTIDE SEQUENCE [LARGE SCALE GENOMIC DNA]</scope>
</reference>
<dbReference type="SUPFAM" id="SSF52151">
    <property type="entry name" value="FabD/lysophospholipase-like"/>
    <property type="match status" value="1"/>
</dbReference>
<dbReference type="PANTHER" id="PTHR42681:SF1">
    <property type="entry name" value="MALONYL-COA-ACYL CARRIER PROTEIN TRANSACYLASE, MITOCHONDRIAL"/>
    <property type="match status" value="1"/>
</dbReference>
<dbReference type="InterPro" id="IPR001227">
    <property type="entry name" value="Ac_transferase_dom_sf"/>
</dbReference>
<sequence>MGGLAFLFPGQGSQYVGMGKTFYDRYPAAKEVFDEADDCLGFALSRIVFEGPEGELVQTRNTQPAIMAFSVALMRILEAEGIAPGIAAGHSLGEYSALVCAGSLSFMEALRTVRLRGELMYEAGLREPGTMAAVLGMEPREVEKVCREASAHGIVEPANYNSPEQTVISGDLKAVKAAMQLARERGAKRVISLEVSGAFHSSLMQEALPGLETHLDKIEIGEARIPVVANVDARDVRDGEGIRRRLKEQLMRPVRWSDSIRHIAGFGCELFVEVGPGKGLSRLLKKIDGNLKGISLDDIDTFESFRHSPLADEFWAQR</sequence>
<dbReference type="PIRSF" id="PIRSF000446">
    <property type="entry name" value="Mct"/>
    <property type="match status" value="1"/>
</dbReference>
<evidence type="ECO:0000256" key="2">
    <source>
        <dbReference type="ARBA" id="ARBA00023315"/>
    </source>
</evidence>
<feature type="active site" evidence="5">
    <location>
        <position position="91"/>
    </location>
</feature>
<dbReference type="GO" id="GO:0005829">
    <property type="term" value="C:cytosol"/>
    <property type="evidence" value="ECO:0007669"/>
    <property type="project" value="TreeGrafter"/>
</dbReference>
<keyword evidence="2 4" id="KW-0012">Acyltransferase</keyword>
<dbReference type="InterPro" id="IPR016036">
    <property type="entry name" value="Malonyl_transacylase_ACP-bd"/>
</dbReference>
<dbReference type="SUPFAM" id="SSF55048">
    <property type="entry name" value="Probable ACP-binding domain of malonyl-CoA ACP transacylase"/>
    <property type="match status" value="1"/>
</dbReference>
<evidence type="ECO:0000313" key="8">
    <source>
        <dbReference type="Proteomes" id="UP000179034"/>
    </source>
</evidence>
<evidence type="ECO:0000256" key="3">
    <source>
        <dbReference type="ARBA" id="ARBA00048462"/>
    </source>
</evidence>
<dbReference type="NCBIfam" id="TIGR00128">
    <property type="entry name" value="fabD"/>
    <property type="match status" value="1"/>
</dbReference>
<dbReference type="Pfam" id="PF00698">
    <property type="entry name" value="Acyl_transf_1"/>
    <property type="match status" value="1"/>
</dbReference>
<dbReference type="InterPro" id="IPR050858">
    <property type="entry name" value="Mal-CoA-ACP_Trans/PKS_FabD"/>
</dbReference>
<dbReference type="AlphaFoldDB" id="A0A1F5YCA0"/>
<dbReference type="Gene3D" id="3.30.70.250">
    <property type="entry name" value="Malonyl-CoA ACP transacylase, ACP-binding"/>
    <property type="match status" value="1"/>
</dbReference>
<dbReference type="InterPro" id="IPR014043">
    <property type="entry name" value="Acyl_transferase_dom"/>
</dbReference>
<dbReference type="InterPro" id="IPR024925">
    <property type="entry name" value="Malonyl_CoA-ACP_transAc"/>
</dbReference>
<feature type="domain" description="Malonyl-CoA:ACP transacylase (MAT)" evidence="6">
    <location>
        <begin position="7"/>
        <end position="314"/>
    </location>
</feature>
<dbReference type="InterPro" id="IPR016035">
    <property type="entry name" value="Acyl_Trfase/lysoPLipase"/>
</dbReference>
<dbReference type="GO" id="GO:0004314">
    <property type="term" value="F:[acyl-carrier-protein] S-malonyltransferase activity"/>
    <property type="evidence" value="ECO:0007669"/>
    <property type="project" value="UniProtKB-EC"/>
</dbReference>
<dbReference type="FunFam" id="3.30.70.250:FF:000001">
    <property type="entry name" value="Malonyl CoA-acyl carrier protein transacylase"/>
    <property type="match status" value="1"/>
</dbReference>
<organism evidence="7 8">
    <name type="scientific">Candidatus Glassbacteria bacterium RBG_16_58_8</name>
    <dbReference type="NCBI Taxonomy" id="1817866"/>
    <lineage>
        <taxon>Bacteria</taxon>
        <taxon>Candidatus Glassiibacteriota</taxon>
    </lineage>
</organism>